<gene>
    <name evidence="2" type="ORF">PVAP13_3NG211301</name>
</gene>
<evidence type="ECO:0000313" key="3">
    <source>
        <dbReference type="Proteomes" id="UP000823388"/>
    </source>
</evidence>
<dbReference type="Proteomes" id="UP000823388">
    <property type="component" value="Chromosome 3N"/>
</dbReference>
<proteinExistence type="predicted"/>
<dbReference type="AlphaFoldDB" id="A0A8T0U3A0"/>
<keyword evidence="3" id="KW-1185">Reference proteome</keyword>
<sequence>MVSPPGGLQVTGGAQPGARLPLRSALFHAPPEPRGSASVRAPPRACASARAWQVGNSRSRRRPCTRARCPQTAAAAAPSAREGCRLQAPPPLHAPPTPARRALPAAPSRSRS</sequence>
<dbReference type="EMBL" id="CM029042">
    <property type="protein sequence ID" value="KAG2616478.1"/>
    <property type="molecule type" value="Genomic_DNA"/>
</dbReference>
<feature type="region of interest" description="Disordered" evidence="1">
    <location>
        <begin position="1"/>
        <end position="21"/>
    </location>
</feature>
<feature type="region of interest" description="Disordered" evidence="1">
    <location>
        <begin position="74"/>
        <end position="112"/>
    </location>
</feature>
<feature type="compositionally biased region" description="Low complexity" evidence="1">
    <location>
        <begin position="99"/>
        <end position="112"/>
    </location>
</feature>
<feature type="compositionally biased region" description="Pro residues" evidence="1">
    <location>
        <begin position="88"/>
        <end position="98"/>
    </location>
</feature>
<organism evidence="2 3">
    <name type="scientific">Panicum virgatum</name>
    <name type="common">Blackwell switchgrass</name>
    <dbReference type="NCBI Taxonomy" id="38727"/>
    <lineage>
        <taxon>Eukaryota</taxon>
        <taxon>Viridiplantae</taxon>
        <taxon>Streptophyta</taxon>
        <taxon>Embryophyta</taxon>
        <taxon>Tracheophyta</taxon>
        <taxon>Spermatophyta</taxon>
        <taxon>Magnoliopsida</taxon>
        <taxon>Liliopsida</taxon>
        <taxon>Poales</taxon>
        <taxon>Poaceae</taxon>
        <taxon>PACMAD clade</taxon>
        <taxon>Panicoideae</taxon>
        <taxon>Panicodae</taxon>
        <taxon>Paniceae</taxon>
        <taxon>Panicinae</taxon>
        <taxon>Panicum</taxon>
        <taxon>Panicum sect. Hiantes</taxon>
    </lineage>
</organism>
<evidence type="ECO:0000256" key="1">
    <source>
        <dbReference type="SAM" id="MobiDB-lite"/>
    </source>
</evidence>
<evidence type="ECO:0000313" key="2">
    <source>
        <dbReference type="EMBL" id="KAG2616478.1"/>
    </source>
</evidence>
<reference evidence="2" key="1">
    <citation type="submission" date="2020-05" db="EMBL/GenBank/DDBJ databases">
        <title>WGS assembly of Panicum virgatum.</title>
        <authorList>
            <person name="Lovell J.T."/>
            <person name="Jenkins J."/>
            <person name="Shu S."/>
            <person name="Juenger T.E."/>
            <person name="Schmutz J."/>
        </authorList>
    </citation>
    <scope>NUCLEOTIDE SEQUENCE</scope>
    <source>
        <strain evidence="2">AP13</strain>
    </source>
</reference>
<accession>A0A8T0U3A0</accession>
<comment type="caution">
    <text evidence="2">The sequence shown here is derived from an EMBL/GenBank/DDBJ whole genome shotgun (WGS) entry which is preliminary data.</text>
</comment>
<protein>
    <submittedName>
        <fullName evidence="2">Uncharacterized protein</fullName>
    </submittedName>
</protein>
<name>A0A8T0U3A0_PANVG</name>